<keyword evidence="8" id="KW-0378">Hydrolase</keyword>
<dbReference type="SUPFAM" id="SSF53067">
    <property type="entry name" value="Actin-like ATPase domain"/>
    <property type="match status" value="2"/>
</dbReference>
<evidence type="ECO:0000256" key="1">
    <source>
        <dbReference type="ARBA" id="ARBA00004496"/>
    </source>
</evidence>
<evidence type="ECO:0000256" key="5">
    <source>
        <dbReference type="ARBA" id="ARBA00022694"/>
    </source>
</evidence>
<feature type="domain" description="Gcp-like" evidence="7">
    <location>
        <begin position="34"/>
        <end position="230"/>
    </location>
</feature>
<protein>
    <recommendedName>
        <fullName evidence="3">tRNA threonylcarbamoyladenosine biosynthesis protein TsaB</fullName>
    </recommendedName>
    <alternativeName>
        <fullName evidence="6">t(6)A37 threonylcarbamoyladenosine biosynthesis protein TsaB</fullName>
    </alternativeName>
</protein>
<evidence type="ECO:0000259" key="7">
    <source>
        <dbReference type="Pfam" id="PF00814"/>
    </source>
</evidence>
<evidence type="ECO:0000313" key="8">
    <source>
        <dbReference type="EMBL" id="AKZ65988.1"/>
    </source>
</evidence>
<comment type="similarity">
    <text evidence="2">Belongs to the KAE1 / TsaD family. TsaB subfamily.</text>
</comment>
<dbReference type="AlphaFoldDB" id="A0A0K2BLR1"/>
<sequence>MSTSILAIDTATEACSAALMIDQTIIDRFAVIPREHTKNILPMVDSLLAEANIKLSDLDALAFSCGPGSFTGIRISISIAQGLALGANLSLIGISTLATLAQGAWRQTGANKVIPAIDAMMGEVYCAQYLRYNDGIWLGKKTEAVLKPKDLVTMISESELTGSWVCAGTGWMNYPELITFKQKYINNSDIDQIILPSAQDMLPLALQQLRNGYFNSLTTVKPNYLRNKVASNKPISNK</sequence>
<dbReference type="GO" id="GO:0006508">
    <property type="term" value="P:proteolysis"/>
    <property type="evidence" value="ECO:0007669"/>
    <property type="project" value="UniProtKB-KW"/>
</dbReference>
<proteinExistence type="inferred from homology"/>
<dbReference type="PANTHER" id="PTHR11735:SF11">
    <property type="entry name" value="TRNA THREONYLCARBAMOYLADENOSINE BIOSYNTHESIS PROTEIN TSAB"/>
    <property type="match status" value="1"/>
</dbReference>
<keyword evidence="9" id="KW-1185">Reference proteome</keyword>
<dbReference type="GO" id="GO:0002949">
    <property type="term" value="P:tRNA threonylcarbamoyladenosine modification"/>
    <property type="evidence" value="ECO:0007669"/>
    <property type="project" value="InterPro"/>
</dbReference>
<dbReference type="InterPro" id="IPR022496">
    <property type="entry name" value="T6A_TsaB"/>
</dbReference>
<keyword evidence="5" id="KW-0819">tRNA processing</keyword>
<name>A0A0K2BLR1_9GAMM</name>
<dbReference type="EMBL" id="CP011787">
    <property type="protein sequence ID" value="AKZ65988.1"/>
    <property type="molecule type" value="Genomic_DNA"/>
</dbReference>
<gene>
    <name evidence="8" type="ORF">AB162_397</name>
</gene>
<dbReference type="Proteomes" id="UP000056466">
    <property type="component" value="Chromosome"/>
</dbReference>
<dbReference type="RefSeq" id="WP_053097014.1">
    <property type="nucleotide sequence ID" value="NZ_CP011787.1"/>
</dbReference>
<accession>A0A0K2BLR1</accession>
<evidence type="ECO:0000256" key="6">
    <source>
        <dbReference type="ARBA" id="ARBA00032446"/>
    </source>
</evidence>
<evidence type="ECO:0000256" key="3">
    <source>
        <dbReference type="ARBA" id="ARBA00019012"/>
    </source>
</evidence>
<dbReference type="Pfam" id="PF00814">
    <property type="entry name" value="TsaD"/>
    <property type="match status" value="1"/>
</dbReference>
<dbReference type="NCBIfam" id="TIGR03725">
    <property type="entry name" value="T6A_YeaZ"/>
    <property type="match status" value="1"/>
</dbReference>
<comment type="subcellular location">
    <subcellularLocation>
        <location evidence="1">Cytoplasm</location>
    </subcellularLocation>
</comment>
<evidence type="ECO:0000313" key="9">
    <source>
        <dbReference type="Proteomes" id="UP000056466"/>
    </source>
</evidence>
<reference evidence="8 9" key="1">
    <citation type="submission" date="2015-06" db="EMBL/GenBank/DDBJ databases">
        <title>Lineage-specific patterns of genome deterioration in obligate symbionts.</title>
        <authorList>
            <person name="Bennett G.M."/>
            <person name="McCutcheon J.P."/>
            <person name="McDonald B.R."/>
            <person name="Moran N.A."/>
        </authorList>
    </citation>
    <scope>NUCLEOTIDE SEQUENCE [LARGE SCALE GENOMIC DNA]</scope>
    <source>
        <strain evidence="8 9">B-GSS</strain>
    </source>
</reference>
<keyword evidence="8" id="KW-0645">Protease</keyword>
<keyword evidence="4" id="KW-0963">Cytoplasm</keyword>
<dbReference type="PATRIC" id="fig|186490.8.peg.376"/>
<dbReference type="GO" id="GO:0008233">
    <property type="term" value="F:peptidase activity"/>
    <property type="evidence" value="ECO:0007669"/>
    <property type="project" value="UniProtKB-KW"/>
</dbReference>
<dbReference type="GO" id="GO:0005829">
    <property type="term" value="C:cytosol"/>
    <property type="evidence" value="ECO:0007669"/>
    <property type="project" value="TreeGrafter"/>
</dbReference>
<dbReference type="OrthoDB" id="9809995at2"/>
<dbReference type="Gene3D" id="3.30.420.40">
    <property type="match status" value="2"/>
</dbReference>
<dbReference type="InterPro" id="IPR043129">
    <property type="entry name" value="ATPase_NBD"/>
</dbReference>
<dbReference type="FunFam" id="3.30.420.40:FF:000097">
    <property type="entry name" value="tRNA threonylcarbamoyladenosine biosynthesis protein TsaB"/>
    <property type="match status" value="1"/>
</dbReference>
<organism evidence="8 9">
    <name type="scientific">Candidatus Palibaumannia cicadellinicola</name>
    <dbReference type="NCBI Taxonomy" id="186490"/>
    <lineage>
        <taxon>Bacteria</taxon>
        <taxon>Pseudomonadati</taxon>
        <taxon>Pseudomonadota</taxon>
        <taxon>Gammaproteobacteria</taxon>
        <taxon>Candidatus Palibaumannia</taxon>
    </lineage>
</organism>
<dbReference type="CDD" id="cd24032">
    <property type="entry name" value="ASKHA_NBD_TsaB"/>
    <property type="match status" value="1"/>
</dbReference>
<dbReference type="PANTHER" id="PTHR11735">
    <property type="entry name" value="TRNA N6-ADENOSINE THREONYLCARBAMOYLTRANSFERASE"/>
    <property type="match status" value="1"/>
</dbReference>
<dbReference type="KEGG" id="bcig:AB162_397"/>
<dbReference type="InterPro" id="IPR000905">
    <property type="entry name" value="Gcp-like_dom"/>
</dbReference>
<evidence type="ECO:0000256" key="2">
    <source>
        <dbReference type="ARBA" id="ARBA00010493"/>
    </source>
</evidence>
<evidence type="ECO:0000256" key="4">
    <source>
        <dbReference type="ARBA" id="ARBA00022490"/>
    </source>
</evidence>